<name>A0AAD2IZA4_ACHAE</name>
<sequence>MRDEILGYRLEWKAGDYCYYTPEQYAREEYKGGAQIHGLYAAPQPGCSPAVEVHKGWCWVRPKHNFGNLVDETFEDLYLGPSIHPDNKEQ</sequence>
<evidence type="ECO:0000313" key="1">
    <source>
        <dbReference type="EMBL" id="CUJ01680.1"/>
    </source>
</evidence>
<gene>
    <name evidence="1" type="ORF">ERS370000_02447</name>
</gene>
<protein>
    <submittedName>
        <fullName evidence="1">Uncharacterized protein</fullName>
    </submittedName>
</protein>
<reference evidence="1 2" key="1">
    <citation type="submission" date="2015-09" db="EMBL/GenBank/DDBJ databases">
        <authorList>
            <consortium name="Pathogen Informatics"/>
        </authorList>
    </citation>
    <scope>NUCLEOTIDE SEQUENCE [LARGE SCALE GENOMIC DNA]</scope>
    <source>
        <strain evidence="1 2">2789STDY5608625</strain>
    </source>
</reference>
<comment type="caution">
    <text evidence="1">The sequence shown here is derived from an EMBL/GenBank/DDBJ whole genome shotgun (WGS) entry which is preliminary data.</text>
</comment>
<dbReference type="RefSeq" id="WP_054453465.1">
    <property type="nucleotide sequence ID" value="NZ_CYTK01000003.1"/>
</dbReference>
<dbReference type="AlphaFoldDB" id="A0AAD2IZA4"/>
<accession>A0AAD2IZA4</accession>
<dbReference type="EMBL" id="CYTK01000003">
    <property type="protein sequence ID" value="CUJ01680.1"/>
    <property type="molecule type" value="Genomic_DNA"/>
</dbReference>
<dbReference type="Proteomes" id="UP000044098">
    <property type="component" value="Unassembled WGS sequence"/>
</dbReference>
<organism evidence="1 2">
    <name type="scientific">Achromobacter aegrifaciens</name>
    <dbReference type="NCBI Taxonomy" id="1287736"/>
    <lineage>
        <taxon>Bacteria</taxon>
        <taxon>Pseudomonadati</taxon>
        <taxon>Pseudomonadota</taxon>
        <taxon>Betaproteobacteria</taxon>
        <taxon>Burkholderiales</taxon>
        <taxon>Alcaligenaceae</taxon>
        <taxon>Achromobacter</taxon>
    </lineage>
</organism>
<evidence type="ECO:0000313" key="2">
    <source>
        <dbReference type="Proteomes" id="UP000044098"/>
    </source>
</evidence>
<proteinExistence type="predicted"/>